<organism evidence="2 3">
    <name type="scientific">[Emmonsia] crescens</name>
    <dbReference type="NCBI Taxonomy" id="73230"/>
    <lineage>
        <taxon>Eukaryota</taxon>
        <taxon>Fungi</taxon>
        <taxon>Dikarya</taxon>
        <taxon>Ascomycota</taxon>
        <taxon>Pezizomycotina</taxon>
        <taxon>Eurotiomycetes</taxon>
        <taxon>Eurotiomycetidae</taxon>
        <taxon>Onygenales</taxon>
        <taxon>Ajellomycetaceae</taxon>
        <taxon>Emergomyces</taxon>
    </lineage>
</organism>
<feature type="region of interest" description="Disordered" evidence="1">
    <location>
        <begin position="1"/>
        <end position="75"/>
    </location>
</feature>
<evidence type="ECO:0000256" key="1">
    <source>
        <dbReference type="SAM" id="MobiDB-lite"/>
    </source>
</evidence>
<comment type="caution">
    <text evidence="2">The sequence shown here is derived from an EMBL/GenBank/DDBJ whole genome shotgun (WGS) entry which is preliminary data.</text>
</comment>
<dbReference type="OrthoDB" id="4210156at2759"/>
<gene>
    <name evidence="2" type="ORF">EMCG_09288</name>
</gene>
<protein>
    <submittedName>
        <fullName evidence="2">Uncharacterized protein</fullName>
    </submittedName>
</protein>
<accession>A0A0G2I356</accession>
<dbReference type="EMBL" id="LCZI01000738">
    <property type="protein sequence ID" value="KKZ64813.1"/>
    <property type="molecule type" value="Genomic_DNA"/>
</dbReference>
<evidence type="ECO:0000313" key="2">
    <source>
        <dbReference type="EMBL" id="KKZ64813.1"/>
    </source>
</evidence>
<proteinExistence type="predicted"/>
<sequence length="121" mass="13570">MIVNAQPLKNPRGAYDTTGVPKPQPPPKRRIQLPTRHVRQKMRSSMSPSCKSPNSNGDPSKHPPDSSVFLAPDDAENTRIRLSQRFNSVAATKPLAPKDVRKAFLKNEAVNRIPQAIYYKR</sequence>
<name>A0A0G2I356_9EURO</name>
<feature type="compositionally biased region" description="Low complexity" evidence="1">
    <location>
        <begin position="43"/>
        <end position="56"/>
    </location>
</feature>
<dbReference type="Proteomes" id="UP000034164">
    <property type="component" value="Unassembled WGS sequence"/>
</dbReference>
<reference evidence="3" key="1">
    <citation type="journal article" date="2015" name="PLoS Genet.">
        <title>The dynamic genome and transcriptome of the human fungal pathogen Blastomyces and close relative Emmonsia.</title>
        <authorList>
            <person name="Munoz J.F."/>
            <person name="Gauthier G.M."/>
            <person name="Desjardins C.A."/>
            <person name="Gallo J.E."/>
            <person name="Holder J."/>
            <person name="Sullivan T.D."/>
            <person name="Marty A.J."/>
            <person name="Carmen J.C."/>
            <person name="Chen Z."/>
            <person name="Ding L."/>
            <person name="Gujja S."/>
            <person name="Magrini V."/>
            <person name="Misas E."/>
            <person name="Mitreva M."/>
            <person name="Priest M."/>
            <person name="Saif S."/>
            <person name="Whiston E.A."/>
            <person name="Young S."/>
            <person name="Zeng Q."/>
            <person name="Goldman W.E."/>
            <person name="Mardis E.R."/>
            <person name="Taylor J.W."/>
            <person name="McEwen J.G."/>
            <person name="Clay O.K."/>
            <person name="Klein B.S."/>
            <person name="Cuomo C.A."/>
        </authorList>
    </citation>
    <scope>NUCLEOTIDE SEQUENCE [LARGE SCALE GENOMIC DNA]</scope>
    <source>
        <strain evidence="3">UAMH 3008</strain>
    </source>
</reference>
<dbReference type="AlphaFoldDB" id="A0A0G2I356"/>
<evidence type="ECO:0000313" key="3">
    <source>
        <dbReference type="Proteomes" id="UP000034164"/>
    </source>
</evidence>
<feature type="compositionally biased region" description="Basic residues" evidence="1">
    <location>
        <begin position="27"/>
        <end position="42"/>
    </location>
</feature>
<dbReference type="VEuPathDB" id="FungiDB:EMCG_09288"/>